<dbReference type="Proteomes" id="UP000271098">
    <property type="component" value="Unassembled WGS sequence"/>
</dbReference>
<dbReference type="EMBL" id="UYRT01080919">
    <property type="protein sequence ID" value="VDN23607.1"/>
    <property type="molecule type" value="Genomic_DNA"/>
</dbReference>
<dbReference type="AlphaFoldDB" id="A0A183DZI5"/>
<reference evidence="4" key="1">
    <citation type="submission" date="2016-06" db="UniProtKB">
        <authorList>
            <consortium name="WormBaseParasite"/>
        </authorList>
    </citation>
    <scope>IDENTIFICATION</scope>
</reference>
<organism evidence="4">
    <name type="scientific">Gongylonema pulchrum</name>
    <dbReference type="NCBI Taxonomy" id="637853"/>
    <lineage>
        <taxon>Eukaryota</taxon>
        <taxon>Metazoa</taxon>
        <taxon>Ecdysozoa</taxon>
        <taxon>Nematoda</taxon>
        <taxon>Chromadorea</taxon>
        <taxon>Rhabditida</taxon>
        <taxon>Spirurina</taxon>
        <taxon>Spiruromorpha</taxon>
        <taxon>Spiruroidea</taxon>
        <taxon>Gongylonematidae</taxon>
        <taxon>Gongylonema</taxon>
    </lineage>
</organism>
<evidence type="ECO:0000313" key="3">
    <source>
        <dbReference type="Proteomes" id="UP000271098"/>
    </source>
</evidence>
<protein>
    <submittedName>
        <fullName evidence="2 4">Uncharacterized protein</fullName>
    </submittedName>
</protein>
<name>A0A183DZI5_9BILA</name>
<feature type="region of interest" description="Disordered" evidence="1">
    <location>
        <begin position="45"/>
        <end position="67"/>
    </location>
</feature>
<dbReference type="WBParaSite" id="GPUH_0001414101-mRNA-1">
    <property type="protein sequence ID" value="GPUH_0001414101-mRNA-1"/>
    <property type="gene ID" value="GPUH_0001414101"/>
</dbReference>
<evidence type="ECO:0000256" key="1">
    <source>
        <dbReference type="SAM" id="MobiDB-lite"/>
    </source>
</evidence>
<reference evidence="2 3" key="2">
    <citation type="submission" date="2018-11" db="EMBL/GenBank/DDBJ databases">
        <authorList>
            <consortium name="Pathogen Informatics"/>
        </authorList>
    </citation>
    <scope>NUCLEOTIDE SEQUENCE [LARGE SCALE GENOMIC DNA]</scope>
</reference>
<sequence>MPERGITSAEGDAQAAGYIRRTVAGRGHQLQHVGGSKWSVIAEEGDESGQDYSDKGSCDSEATSASVPEGMYRDEQHRVRHSMRPSDAPVKFEMKSMRCNDCLWPDLDSTSDSDVLLISRDSLDPASGVPPEPFPSSCTDATYGWDFEGKFVRLPFSSCNLRCGLPLYPVIECALSKLLEPLISYEQIEECISSYTRVKRFDTLAELFERGLGRDVRAEYLTSVVPFMARLALQGPSLFTQVFFKLVQK</sequence>
<evidence type="ECO:0000313" key="4">
    <source>
        <dbReference type="WBParaSite" id="GPUH_0001414101-mRNA-1"/>
    </source>
</evidence>
<accession>A0A183DZI5</accession>
<gene>
    <name evidence="2" type="ORF">GPUH_LOCUS14126</name>
</gene>
<keyword evidence="3" id="KW-1185">Reference proteome</keyword>
<dbReference type="OrthoDB" id="10557997at2759"/>
<proteinExistence type="predicted"/>
<evidence type="ECO:0000313" key="2">
    <source>
        <dbReference type="EMBL" id="VDN23607.1"/>
    </source>
</evidence>